<protein>
    <recommendedName>
        <fullName evidence="1">HTH cro/C1-type domain-containing protein</fullName>
    </recommendedName>
</protein>
<proteinExistence type="predicted"/>
<reference evidence="2" key="2">
    <citation type="submission" date="2015-07" db="EMBL/GenBank/DDBJ databases">
        <title>Plasmids, circular viruses and viroids from rat gut.</title>
        <authorList>
            <person name="Jorgensen T.J."/>
            <person name="Hansen M.A."/>
            <person name="Xu Z."/>
            <person name="Tabak M.A."/>
            <person name="Sorensen S.J."/>
            <person name="Hansen L.H."/>
        </authorList>
    </citation>
    <scope>NUCLEOTIDE SEQUENCE</scope>
    <source>
        <plasmid evidence="2">pRGRH0239</plasmid>
    </source>
</reference>
<reference evidence="2" key="1">
    <citation type="submission" date="2015-06" db="EMBL/GenBank/DDBJ databases">
        <authorList>
            <person name="Joergensen T."/>
        </authorList>
    </citation>
    <scope>NUCLEOTIDE SEQUENCE</scope>
    <source>
        <plasmid evidence="2">pRGRH0239</plasmid>
    </source>
</reference>
<evidence type="ECO:0000259" key="1">
    <source>
        <dbReference type="Pfam" id="PF13443"/>
    </source>
</evidence>
<dbReference type="EMBL" id="LN852912">
    <property type="protein sequence ID" value="CRY94367.1"/>
    <property type="molecule type" value="Genomic_DNA"/>
</dbReference>
<dbReference type="Gene3D" id="1.10.260.40">
    <property type="entry name" value="lambda repressor-like DNA-binding domains"/>
    <property type="match status" value="1"/>
</dbReference>
<dbReference type="InterPro" id="IPR001387">
    <property type="entry name" value="Cro/C1-type_HTH"/>
</dbReference>
<organism evidence="2">
    <name type="scientific">uncultured prokaryote</name>
    <dbReference type="NCBI Taxonomy" id="198431"/>
    <lineage>
        <taxon>unclassified sequences</taxon>
        <taxon>environmental samples</taxon>
    </lineage>
</organism>
<sequence length="70" mass="8123">MPLVYKIDVLQALKDKGYNTNRLRKEKILAESTIQKLRENKPISWANIAQICDLLNCQPNYFLENVEGSE</sequence>
<keyword evidence="2" id="KW-0614">Plasmid</keyword>
<accession>A0A0H5QE34</accession>
<evidence type="ECO:0000313" key="2">
    <source>
        <dbReference type="EMBL" id="CRY94367.1"/>
    </source>
</evidence>
<dbReference type="Pfam" id="PF13443">
    <property type="entry name" value="HTH_26"/>
    <property type="match status" value="1"/>
</dbReference>
<name>A0A0H5QE34_9ZZZZ</name>
<dbReference type="GO" id="GO:0003677">
    <property type="term" value="F:DNA binding"/>
    <property type="evidence" value="ECO:0007669"/>
    <property type="project" value="InterPro"/>
</dbReference>
<dbReference type="AlphaFoldDB" id="A0A0H5QE34"/>
<feature type="domain" description="HTH cro/C1-type" evidence="1">
    <location>
        <begin position="12"/>
        <end position="60"/>
    </location>
</feature>
<geneLocation type="plasmid" evidence="2">
    <name>pRGRH0239</name>
</geneLocation>
<dbReference type="InterPro" id="IPR010982">
    <property type="entry name" value="Lambda_DNA-bd_dom_sf"/>
</dbReference>